<dbReference type="Proteomes" id="UP000031192">
    <property type="component" value="Unassembled WGS sequence"/>
</dbReference>
<organism evidence="2 3">
    <name type="scientific">Metarhizium guizhouense (strain ARSEF 977)</name>
    <dbReference type="NCBI Taxonomy" id="1276136"/>
    <lineage>
        <taxon>Eukaryota</taxon>
        <taxon>Fungi</taxon>
        <taxon>Dikarya</taxon>
        <taxon>Ascomycota</taxon>
        <taxon>Pezizomycotina</taxon>
        <taxon>Sordariomycetes</taxon>
        <taxon>Hypocreomycetidae</taxon>
        <taxon>Hypocreales</taxon>
        <taxon>Clavicipitaceae</taxon>
        <taxon>Metarhizium</taxon>
    </lineage>
</organism>
<dbReference type="InterPro" id="IPR004871">
    <property type="entry name" value="RSE1/DDB1/CPSF1_C"/>
</dbReference>
<dbReference type="GO" id="GO:0005634">
    <property type="term" value="C:nucleus"/>
    <property type="evidence" value="ECO:0007669"/>
    <property type="project" value="InterPro"/>
</dbReference>
<dbReference type="InterPro" id="IPR050358">
    <property type="entry name" value="RSE1/DDB1/CFT1"/>
</dbReference>
<dbReference type="HOGENOM" id="CLU_1722788_0_0_1"/>
<dbReference type="PANTHER" id="PTHR10644">
    <property type="entry name" value="DNA REPAIR/RNA PROCESSING CPSF FAMILY"/>
    <property type="match status" value="1"/>
</dbReference>
<evidence type="ECO:0000313" key="3">
    <source>
        <dbReference type="Proteomes" id="UP000031192"/>
    </source>
</evidence>
<feature type="domain" description="RSE1/DDB1/CPSF1 C-terminal" evidence="1">
    <location>
        <begin position="5"/>
        <end position="113"/>
    </location>
</feature>
<protein>
    <submittedName>
        <fullName evidence="2">Pre-mRNA-splicing factor rse-1</fullName>
    </submittedName>
</protein>
<dbReference type="Gene3D" id="2.130.10.10">
    <property type="entry name" value="YVTN repeat-like/Quinoprotein amine dehydrogenase"/>
    <property type="match status" value="1"/>
</dbReference>
<dbReference type="EMBL" id="AZNH01000012">
    <property type="protein sequence ID" value="KID88315.1"/>
    <property type="molecule type" value="Genomic_DNA"/>
</dbReference>
<gene>
    <name evidence="2" type="ORF">MGU_04725</name>
</gene>
<dbReference type="GO" id="GO:0003676">
    <property type="term" value="F:nucleic acid binding"/>
    <property type="evidence" value="ECO:0007669"/>
    <property type="project" value="InterPro"/>
</dbReference>
<name>A0A0B4GMB2_METGA</name>
<evidence type="ECO:0000313" key="2">
    <source>
        <dbReference type="EMBL" id="KID88315.1"/>
    </source>
</evidence>
<comment type="caution">
    <text evidence="2">The sequence shown here is derived from an EMBL/GenBank/DDBJ whole genome shotgun (WGS) entry which is preliminary data.</text>
</comment>
<sequence>MVINPRQSSEGLIHVYRFHDDDRSLEFIHKTKVEEPPTALLSFEGRLLAGIAKTLRTYDLGMRQLLRKAQADISPQHIVSLQSQGFQIVVGDVQHGMTMVVYNPVSNKRMAPLTGFNEWHTCLSRYTDNHLQDELSCWWAGCFAMEWIAEDH</sequence>
<dbReference type="InterPro" id="IPR015943">
    <property type="entry name" value="WD40/YVTN_repeat-like_dom_sf"/>
</dbReference>
<dbReference type="AlphaFoldDB" id="A0A0B4GMB2"/>
<accession>A0A0B4GMB2</accession>
<keyword evidence="3" id="KW-1185">Reference proteome</keyword>
<proteinExistence type="predicted"/>
<reference evidence="2 3" key="1">
    <citation type="journal article" date="2014" name="Proc. Natl. Acad. Sci. U.S.A.">
        <title>Trajectory and genomic determinants of fungal-pathogen speciation and host adaptation.</title>
        <authorList>
            <person name="Hu X."/>
            <person name="Xiao G."/>
            <person name="Zheng P."/>
            <person name="Shang Y."/>
            <person name="Su Y."/>
            <person name="Zhang X."/>
            <person name="Liu X."/>
            <person name="Zhan S."/>
            <person name="St Leger R.J."/>
            <person name="Wang C."/>
        </authorList>
    </citation>
    <scope>NUCLEOTIDE SEQUENCE [LARGE SCALE GENOMIC DNA]</scope>
    <source>
        <strain evidence="2 3">ARSEF 977</strain>
    </source>
</reference>
<evidence type="ECO:0000259" key="1">
    <source>
        <dbReference type="Pfam" id="PF03178"/>
    </source>
</evidence>
<dbReference type="Pfam" id="PF03178">
    <property type="entry name" value="CPSF_A"/>
    <property type="match status" value="1"/>
</dbReference>